<name>A0A0U2XW83_9GAMM</name>
<proteinExistence type="predicted"/>
<dbReference type="PANTHER" id="PTHR38834">
    <property type="entry name" value="PERIPLASMIC SUBSTRATE BINDING PROTEIN FAMILY 3"/>
    <property type="match status" value="1"/>
</dbReference>
<organism evidence="1 2">
    <name type="scientific">Pseudoalteromonas rubra</name>
    <dbReference type="NCBI Taxonomy" id="43658"/>
    <lineage>
        <taxon>Bacteria</taxon>
        <taxon>Pseudomonadati</taxon>
        <taxon>Pseudomonadota</taxon>
        <taxon>Gammaproteobacteria</taxon>
        <taxon>Alteromonadales</taxon>
        <taxon>Pseudoalteromonadaceae</taxon>
        <taxon>Pseudoalteromonas</taxon>
    </lineage>
</organism>
<protein>
    <submittedName>
        <fullName evidence="1">Uncharacterized protein</fullName>
    </submittedName>
</protein>
<accession>A0A0U2XW83</accession>
<dbReference type="Gene3D" id="3.40.190.10">
    <property type="entry name" value="Periplasmic binding protein-like II"/>
    <property type="match status" value="2"/>
</dbReference>
<evidence type="ECO:0000313" key="1">
    <source>
        <dbReference type="EMBL" id="ALU42306.1"/>
    </source>
</evidence>
<dbReference type="EMBL" id="CP013611">
    <property type="protein sequence ID" value="ALU42306.1"/>
    <property type="molecule type" value="Genomic_DNA"/>
</dbReference>
<dbReference type="Proteomes" id="UP000069015">
    <property type="component" value="Chromosome 1"/>
</dbReference>
<dbReference type="RefSeq" id="WP_058795699.1">
    <property type="nucleotide sequence ID" value="NZ_CP013611.1"/>
</dbReference>
<dbReference type="PANTHER" id="PTHR38834:SF3">
    <property type="entry name" value="SOLUTE-BINDING PROTEIN FAMILY 3_N-TERMINAL DOMAIN-CONTAINING PROTEIN"/>
    <property type="match status" value="1"/>
</dbReference>
<reference evidence="1 2" key="1">
    <citation type="submission" date="2015-12" db="EMBL/GenBank/DDBJ databases">
        <title>Complete genome sequence of Pseudoalteromonas rubra SCSIO 6842, harboring a conjugative plasmid.</title>
        <authorList>
            <person name="Li B."/>
            <person name="Wang X."/>
        </authorList>
    </citation>
    <scope>NUCLEOTIDE SEQUENCE [LARGE SCALE GENOMIC DNA]</scope>
    <source>
        <strain evidence="1 2">SCSIO 6842</strain>
    </source>
</reference>
<sequence length="242" mass="27284">MLHTIGYLLISYACVLANGIFAQDESLSVYTEHFAPYTIAEPDHRLSGSAVSIVNQALALAGLETDIKVIPWARAYEIALSQPNVLLFSMAKTQERAALFHWLYRITTLKYDFYSLHNKQVELENITDALSYTTVAIRGSYEESKLISLGFTEADNLVLVANMERAWQMLNKGRVHTIFASHVPVKVISQIPTQYIRHQAINDQLSLYVVASLSTEPVYINALTRAFEQLEMEYTANSFQGQ</sequence>
<gene>
    <name evidence="1" type="ORF">AT705_04715</name>
</gene>
<dbReference type="AlphaFoldDB" id="A0A0U2XW83"/>
<evidence type="ECO:0000313" key="2">
    <source>
        <dbReference type="Proteomes" id="UP000069015"/>
    </source>
</evidence>
<dbReference type="KEGG" id="prr:AT705_04715"/>
<dbReference type="SUPFAM" id="SSF53850">
    <property type="entry name" value="Periplasmic binding protein-like II"/>
    <property type="match status" value="1"/>
</dbReference>